<evidence type="ECO:0000256" key="1">
    <source>
        <dbReference type="SAM" id="MobiDB-lite"/>
    </source>
</evidence>
<gene>
    <name evidence="2" type="ORF">CSSPTR1EN2_LOCUS13627</name>
</gene>
<evidence type="ECO:0000313" key="3">
    <source>
        <dbReference type="Proteomes" id="UP001497512"/>
    </source>
</evidence>
<name>A0ABP0UAZ3_9BRYO</name>
<evidence type="ECO:0000313" key="2">
    <source>
        <dbReference type="EMBL" id="CAK9216751.1"/>
    </source>
</evidence>
<dbReference type="EMBL" id="OZ019894">
    <property type="protein sequence ID" value="CAK9216751.1"/>
    <property type="molecule type" value="Genomic_DNA"/>
</dbReference>
<organism evidence="2 3">
    <name type="scientific">Sphagnum troendelagicum</name>
    <dbReference type="NCBI Taxonomy" id="128251"/>
    <lineage>
        <taxon>Eukaryota</taxon>
        <taxon>Viridiplantae</taxon>
        <taxon>Streptophyta</taxon>
        <taxon>Embryophyta</taxon>
        <taxon>Bryophyta</taxon>
        <taxon>Sphagnophytina</taxon>
        <taxon>Sphagnopsida</taxon>
        <taxon>Sphagnales</taxon>
        <taxon>Sphagnaceae</taxon>
        <taxon>Sphagnum</taxon>
    </lineage>
</organism>
<feature type="region of interest" description="Disordered" evidence="1">
    <location>
        <begin position="64"/>
        <end position="136"/>
    </location>
</feature>
<proteinExistence type="predicted"/>
<accession>A0ABP0UAZ3</accession>
<keyword evidence="3" id="KW-1185">Reference proteome</keyword>
<feature type="compositionally biased region" description="Basic and acidic residues" evidence="1">
    <location>
        <begin position="84"/>
        <end position="96"/>
    </location>
</feature>
<dbReference type="Proteomes" id="UP001497512">
    <property type="component" value="Chromosome 2"/>
</dbReference>
<reference evidence="2" key="1">
    <citation type="submission" date="2024-02" db="EMBL/GenBank/DDBJ databases">
        <authorList>
            <consortium name="ELIXIR-Norway"/>
            <consortium name="Elixir Norway"/>
        </authorList>
    </citation>
    <scope>NUCLEOTIDE SEQUENCE</scope>
</reference>
<protein>
    <submittedName>
        <fullName evidence="2">Uncharacterized protein</fullName>
    </submittedName>
</protein>
<sequence length="136" mass="15409">MAGPQVHGRLVELGGRGRRHRHLAKLRGRLEERRERSCLTKLGGRGRSQRRLAKLHNRLIELGGKGHPHRRLAEPSGKGQSHSRLVEPGEEWQERSSRKRAIAQRFGRMARGALGSGQKQPEALGQKRSREERSLV</sequence>